<keyword evidence="1 3" id="KW-0145">Chemotaxis</keyword>
<proteinExistence type="inferred from homology"/>
<comment type="function">
    <text evidence="3">Probably deamidates glutamine residues to glutamate on methyl-accepting chemotaxis receptors (MCPs), playing an important role in chemotaxis.</text>
</comment>
<dbReference type="EMBL" id="CP036426">
    <property type="protein sequence ID" value="QDV36847.1"/>
    <property type="molecule type" value="Genomic_DNA"/>
</dbReference>
<dbReference type="EC" id="3.5.1.44" evidence="3"/>
<dbReference type="InterPro" id="IPR038592">
    <property type="entry name" value="CheD-like_sf"/>
</dbReference>
<evidence type="ECO:0000313" key="4">
    <source>
        <dbReference type="EMBL" id="QDV36847.1"/>
    </source>
</evidence>
<dbReference type="InterPro" id="IPR005659">
    <property type="entry name" value="Chemorcpt_Glu_NH3ase_CheD"/>
</dbReference>
<comment type="catalytic activity">
    <reaction evidence="3">
        <text>L-glutaminyl-[protein] + H2O = L-glutamyl-[protein] + NH4(+)</text>
        <dbReference type="Rhea" id="RHEA:16441"/>
        <dbReference type="Rhea" id="RHEA-COMP:10207"/>
        <dbReference type="Rhea" id="RHEA-COMP:10208"/>
        <dbReference type="ChEBI" id="CHEBI:15377"/>
        <dbReference type="ChEBI" id="CHEBI:28938"/>
        <dbReference type="ChEBI" id="CHEBI:29973"/>
        <dbReference type="ChEBI" id="CHEBI:30011"/>
        <dbReference type="EC" id="3.5.1.44"/>
    </reaction>
</comment>
<name>A0A518H7K6_9BACT</name>
<dbReference type="AlphaFoldDB" id="A0A518H7K6"/>
<sequence>MSGRAAEGQSPTIIPVMIGRWAVAAAPATIRTLLGSCVAIIVLDRAARVGGLAHVVLPEARGRADSPGKYADTAVPAMLSDLDRLRGRAGRSGLVASVVGGAAMFKSAPGSDVGRLNVEAADRILGGMGIPVIGRDAGGSSGRNVVVDLATGVVRIRVPGGPTYDL</sequence>
<evidence type="ECO:0000256" key="1">
    <source>
        <dbReference type="ARBA" id="ARBA00022500"/>
    </source>
</evidence>
<dbReference type="KEGG" id="tpla:ElP_47760"/>
<protein>
    <recommendedName>
        <fullName evidence="3">Probable chemoreceptor glutamine deamidase CheD</fullName>
        <ecNumber evidence="3">3.5.1.44</ecNumber>
    </recommendedName>
</protein>
<evidence type="ECO:0000256" key="2">
    <source>
        <dbReference type="ARBA" id="ARBA00022801"/>
    </source>
</evidence>
<keyword evidence="4" id="KW-0675">Receptor</keyword>
<dbReference type="RefSeq" id="WP_231749228.1">
    <property type="nucleotide sequence ID" value="NZ_CP036426.1"/>
</dbReference>
<dbReference type="Pfam" id="PF03975">
    <property type="entry name" value="CheD"/>
    <property type="match status" value="1"/>
</dbReference>
<dbReference type="GO" id="GO:0050568">
    <property type="term" value="F:protein-glutamine glutaminase activity"/>
    <property type="evidence" value="ECO:0007669"/>
    <property type="project" value="UniProtKB-UniRule"/>
</dbReference>
<comment type="similarity">
    <text evidence="3">Belongs to the CheD family.</text>
</comment>
<dbReference type="HAMAP" id="MF_01440">
    <property type="entry name" value="CheD"/>
    <property type="match status" value="1"/>
</dbReference>
<keyword evidence="2 3" id="KW-0378">Hydrolase</keyword>
<evidence type="ECO:0000313" key="5">
    <source>
        <dbReference type="Proteomes" id="UP000317835"/>
    </source>
</evidence>
<gene>
    <name evidence="3 4" type="primary">cheD</name>
    <name evidence="4" type="ORF">ElP_47760</name>
</gene>
<reference evidence="4 5" key="1">
    <citation type="submission" date="2019-02" db="EMBL/GenBank/DDBJ databases">
        <title>Deep-cultivation of Planctomycetes and their phenomic and genomic characterization uncovers novel biology.</title>
        <authorList>
            <person name="Wiegand S."/>
            <person name="Jogler M."/>
            <person name="Boedeker C."/>
            <person name="Pinto D."/>
            <person name="Vollmers J."/>
            <person name="Rivas-Marin E."/>
            <person name="Kohn T."/>
            <person name="Peeters S.H."/>
            <person name="Heuer A."/>
            <person name="Rast P."/>
            <person name="Oberbeckmann S."/>
            <person name="Bunk B."/>
            <person name="Jeske O."/>
            <person name="Meyerdierks A."/>
            <person name="Storesund J.E."/>
            <person name="Kallscheuer N."/>
            <person name="Luecker S."/>
            <person name="Lage O.M."/>
            <person name="Pohl T."/>
            <person name="Merkel B.J."/>
            <person name="Hornburger P."/>
            <person name="Mueller R.-W."/>
            <person name="Bruemmer F."/>
            <person name="Labrenz M."/>
            <person name="Spormann A.M."/>
            <person name="Op den Camp H."/>
            <person name="Overmann J."/>
            <person name="Amann R."/>
            <person name="Jetten M.S.M."/>
            <person name="Mascher T."/>
            <person name="Medema M.H."/>
            <person name="Devos D.P."/>
            <person name="Kaster A.-K."/>
            <person name="Ovreas L."/>
            <person name="Rohde M."/>
            <person name="Galperin M.Y."/>
            <person name="Jogler C."/>
        </authorList>
    </citation>
    <scope>NUCLEOTIDE SEQUENCE [LARGE SCALE GENOMIC DNA]</scope>
    <source>
        <strain evidence="4 5">ElP</strain>
    </source>
</reference>
<evidence type="ECO:0000256" key="3">
    <source>
        <dbReference type="HAMAP-Rule" id="MF_01440"/>
    </source>
</evidence>
<dbReference type="PANTHER" id="PTHR35147:SF1">
    <property type="entry name" value="CHEMORECEPTOR GLUTAMINE DEAMIDASE CHED-RELATED"/>
    <property type="match status" value="1"/>
</dbReference>
<dbReference type="SUPFAM" id="SSF64438">
    <property type="entry name" value="CNF1/YfiH-like putative cysteine hydrolases"/>
    <property type="match status" value="1"/>
</dbReference>
<dbReference type="Gene3D" id="3.30.1330.200">
    <property type="match status" value="1"/>
</dbReference>
<dbReference type="PANTHER" id="PTHR35147">
    <property type="entry name" value="CHEMORECEPTOR GLUTAMINE DEAMIDASE CHED-RELATED"/>
    <property type="match status" value="1"/>
</dbReference>
<organism evidence="4 5">
    <name type="scientific">Tautonia plasticadhaerens</name>
    <dbReference type="NCBI Taxonomy" id="2527974"/>
    <lineage>
        <taxon>Bacteria</taxon>
        <taxon>Pseudomonadati</taxon>
        <taxon>Planctomycetota</taxon>
        <taxon>Planctomycetia</taxon>
        <taxon>Isosphaerales</taxon>
        <taxon>Isosphaeraceae</taxon>
        <taxon>Tautonia</taxon>
    </lineage>
</organism>
<keyword evidence="5" id="KW-1185">Reference proteome</keyword>
<accession>A0A518H7K6</accession>
<dbReference type="InterPro" id="IPR011324">
    <property type="entry name" value="Cytotoxic_necrot_fac-like_cat"/>
</dbReference>
<dbReference type="GO" id="GO:0006935">
    <property type="term" value="P:chemotaxis"/>
    <property type="evidence" value="ECO:0007669"/>
    <property type="project" value="UniProtKB-UniRule"/>
</dbReference>
<dbReference type="Proteomes" id="UP000317835">
    <property type="component" value="Chromosome"/>
</dbReference>
<dbReference type="CDD" id="cd16352">
    <property type="entry name" value="CheD"/>
    <property type="match status" value="1"/>
</dbReference>